<evidence type="ECO:0000256" key="4">
    <source>
        <dbReference type="ARBA" id="ARBA00023136"/>
    </source>
</evidence>
<dbReference type="CDD" id="cd07042">
    <property type="entry name" value="STAS_SulP_like_sulfate_transporter"/>
    <property type="match status" value="1"/>
</dbReference>
<evidence type="ECO:0000256" key="2">
    <source>
        <dbReference type="ARBA" id="ARBA00022692"/>
    </source>
</evidence>
<comment type="subcellular location">
    <subcellularLocation>
        <location evidence="1">Membrane</location>
        <topology evidence="1">Multi-pass membrane protein</topology>
    </subcellularLocation>
</comment>
<dbReference type="Pfam" id="PF01740">
    <property type="entry name" value="STAS"/>
    <property type="match status" value="1"/>
</dbReference>
<keyword evidence="2 5" id="KW-0812">Transmembrane</keyword>
<name>A0A4R2PXD4_9RHOB</name>
<feature type="transmembrane region" description="Helical" evidence="5">
    <location>
        <begin position="90"/>
        <end position="110"/>
    </location>
</feature>
<gene>
    <name evidence="7" type="ORF">EV662_10676</name>
</gene>
<dbReference type="AlphaFoldDB" id="A0A4R2PXD4"/>
<dbReference type="RefSeq" id="WP_132462139.1">
    <property type="nucleotide sequence ID" value="NZ_SLXP01000006.1"/>
</dbReference>
<evidence type="ECO:0000256" key="5">
    <source>
        <dbReference type="SAM" id="Phobius"/>
    </source>
</evidence>
<sequence length="494" mass="52332">MNAIHAYRDQWVGNIRGDILAGLVVALALIPEAIAFSIIAGVDPKVGLYASFSIAVIVAITGGRPGMISAATAATAVLMVTLVKEHGLQYLLAATVLAGLIQIGAGLARLGALMRFVSRSVITGFVNALAILIFLAQVPELIGVSWITYVMVAAGLAIIYLFPLLTTAVPSPLVTIIVLSAVTMALGLDVRTVSDMGELPDTLPVFLIPDIPLTLETLQIILPYSIGVATVGLLESLMTQTIVDDLTDTPSNRNQECIGQGIANTCTGFIGGMAGCAMIGQSMINVKSGGRGRLSTFTAGAMLLFLIVVLGDLVGQIPMPALVAIMIMVSIGTFSWSSIRNLRDHPRSSSVVMLATVFFVVYTHNLAIGVLVGVLLSGIFFAGKIAQLFRVTSEISPDGRTRTYTVEGQLFFASTEDFMKAFDFKEALERVTIDVSRAHIWDVSSVAALDMAVLKFRREGAEVEIKGMNAASETIVDKLAVHDKPGAIDELLGH</sequence>
<feature type="domain" description="STAS" evidence="6">
    <location>
        <begin position="391"/>
        <end position="494"/>
    </location>
</feature>
<dbReference type="EMBL" id="SLXP01000006">
    <property type="protein sequence ID" value="TCP40862.1"/>
    <property type="molecule type" value="Genomic_DNA"/>
</dbReference>
<evidence type="ECO:0000313" key="8">
    <source>
        <dbReference type="Proteomes" id="UP000294835"/>
    </source>
</evidence>
<dbReference type="PANTHER" id="PTHR43310">
    <property type="entry name" value="SULFATE TRANSPORTER YBAR-RELATED"/>
    <property type="match status" value="1"/>
</dbReference>
<dbReference type="InterPro" id="IPR052706">
    <property type="entry name" value="Membrane-Transporter-like"/>
</dbReference>
<comment type="caution">
    <text evidence="7">The sequence shown here is derived from an EMBL/GenBank/DDBJ whole genome shotgun (WGS) entry which is preliminary data.</text>
</comment>
<dbReference type="OrthoDB" id="9771198at2"/>
<accession>A0A4R2PXD4</accession>
<feature type="transmembrane region" description="Helical" evidence="5">
    <location>
        <begin position="116"/>
        <end position="136"/>
    </location>
</feature>
<feature type="transmembrane region" description="Helical" evidence="5">
    <location>
        <begin position="294"/>
        <end position="311"/>
    </location>
</feature>
<keyword evidence="8" id="KW-1185">Reference proteome</keyword>
<keyword evidence="3 5" id="KW-1133">Transmembrane helix</keyword>
<evidence type="ECO:0000313" key="7">
    <source>
        <dbReference type="EMBL" id="TCP40862.1"/>
    </source>
</evidence>
<feature type="transmembrane region" description="Helical" evidence="5">
    <location>
        <begin position="48"/>
        <end position="78"/>
    </location>
</feature>
<reference evidence="7 8" key="1">
    <citation type="submission" date="2019-03" db="EMBL/GenBank/DDBJ databases">
        <title>Genomic Encyclopedia of Type Strains, Phase IV (KMG-IV): sequencing the most valuable type-strain genomes for metagenomic binning, comparative biology and taxonomic classification.</title>
        <authorList>
            <person name="Goeker M."/>
        </authorList>
    </citation>
    <scope>NUCLEOTIDE SEQUENCE [LARGE SCALE GENOMIC DNA]</scope>
    <source>
        <strain evidence="7 8">DSM 18063</strain>
    </source>
</reference>
<dbReference type="Proteomes" id="UP000294835">
    <property type="component" value="Unassembled WGS sequence"/>
</dbReference>
<dbReference type="InterPro" id="IPR011547">
    <property type="entry name" value="SLC26A/SulP_dom"/>
</dbReference>
<dbReference type="PANTHER" id="PTHR43310:SF1">
    <property type="entry name" value="SULFATE TRANSPORTER YBAR-RELATED"/>
    <property type="match status" value="1"/>
</dbReference>
<dbReference type="InterPro" id="IPR036513">
    <property type="entry name" value="STAS_dom_sf"/>
</dbReference>
<feature type="transmembrane region" description="Helical" evidence="5">
    <location>
        <begin position="168"/>
        <end position="188"/>
    </location>
</feature>
<feature type="transmembrane region" description="Helical" evidence="5">
    <location>
        <begin position="351"/>
        <end position="381"/>
    </location>
</feature>
<evidence type="ECO:0000256" key="3">
    <source>
        <dbReference type="ARBA" id="ARBA00022989"/>
    </source>
</evidence>
<dbReference type="Pfam" id="PF00916">
    <property type="entry name" value="Sulfate_transp"/>
    <property type="match status" value="2"/>
</dbReference>
<dbReference type="Gene3D" id="3.30.750.24">
    <property type="entry name" value="STAS domain"/>
    <property type="match status" value="1"/>
</dbReference>
<evidence type="ECO:0000259" key="6">
    <source>
        <dbReference type="PROSITE" id="PS50801"/>
    </source>
</evidence>
<dbReference type="PROSITE" id="PS50801">
    <property type="entry name" value="STAS"/>
    <property type="match status" value="1"/>
</dbReference>
<proteinExistence type="predicted"/>
<evidence type="ECO:0000256" key="1">
    <source>
        <dbReference type="ARBA" id="ARBA00004141"/>
    </source>
</evidence>
<dbReference type="SUPFAM" id="SSF52091">
    <property type="entry name" value="SpoIIaa-like"/>
    <property type="match status" value="1"/>
</dbReference>
<dbReference type="GO" id="GO:0016020">
    <property type="term" value="C:membrane"/>
    <property type="evidence" value="ECO:0007669"/>
    <property type="project" value="UniProtKB-SubCell"/>
</dbReference>
<organism evidence="7 8">
    <name type="scientific">Rhodovulum marinum</name>
    <dbReference type="NCBI Taxonomy" id="320662"/>
    <lineage>
        <taxon>Bacteria</taxon>
        <taxon>Pseudomonadati</taxon>
        <taxon>Pseudomonadota</taxon>
        <taxon>Alphaproteobacteria</taxon>
        <taxon>Rhodobacterales</taxon>
        <taxon>Paracoccaceae</taxon>
        <taxon>Rhodovulum</taxon>
    </lineage>
</organism>
<feature type="transmembrane region" description="Helical" evidence="5">
    <location>
        <begin position="317"/>
        <end position="339"/>
    </location>
</feature>
<protein>
    <submittedName>
        <fullName evidence="7">SulP family sulfate permease</fullName>
    </submittedName>
</protein>
<dbReference type="InterPro" id="IPR002645">
    <property type="entry name" value="STAS_dom"/>
</dbReference>
<feature type="transmembrane region" description="Helical" evidence="5">
    <location>
        <begin position="143"/>
        <end position="162"/>
    </location>
</feature>
<feature type="transmembrane region" description="Helical" evidence="5">
    <location>
        <begin position="20"/>
        <end position="42"/>
    </location>
</feature>
<keyword evidence="4 5" id="KW-0472">Membrane</keyword>